<evidence type="ECO:0000313" key="2">
    <source>
        <dbReference type="Proteomes" id="UP001558474"/>
    </source>
</evidence>
<protein>
    <submittedName>
        <fullName evidence="1">Uncharacterized protein</fullName>
    </submittedName>
</protein>
<comment type="caution">
    <text evidence="1">The sequence shown here is derived from an EMBL/GenBank/DDBJ whole genome shotgun (WGS) entry which is preliminary data.</text>
</comment>
<name>A0ABV3VC22_9MYCO</name>
<accession>A0ABV3VC22</accession>
<evidence type="ECO:0000313" key="1">
    <source>
        <dbReference type="EMBL" id="MEX3737591.1"/>
    </source>
</evidence>
<gene>
    <name evidence="1" type="ORF">ABFW12_05025</name>
</gene>
<sequence length="41" mass="4422">MTITGGLALLVISLLPVLAPAVATAVARRIGRWRRRPDQPD</sequence>
<dbReference type="Proteomes" id="UP001558474">
    <property type="component" value="Unassembled WGS sequence"/>
</dbReference>
<keyword evidence="2" id="KW-1185">Reference proteome</keyword>
<dbReference type="EMBL" id="JBDLOU010000007">
    <property type="protein sequence ID" value="MEX3737591.1"/>
    <property type="molecule type" value="Genomic_DNA"/>
</dbReference>
<proteinExistence type="predicted"/>
<reference evidence="1 2" key="1">
    <citation type="submission" date="2024-04" db="EMBL/GenBank/DDBJ databases">
        <title>Genomic Markers of Mycobacteria.</title>
        <authorList>
            <person name="Soliman M.S."/>
            <person name="Elkholy A."/>
            <person name="Soliman N.S."/>
            <person name="Abbas A."/>
            <person name="Khayrat S."/>
            <person name="Shawky S."/>
        </authorList>
    </citation>
    <scope>NUCLEOTIDE SEQUENCE [LARGE SCALE GENOMIC DNA]</scope>
    <source>
        <strain evidence="1 2">Egy-CU-AM5</strain>
    </source>
</reference>
<organism evidence="1 2">
    <name type="scientific">Mycolicibacterium porcinum</name>
    <dbReference type="NCBI Taxonomy" id="39693"/>
    <lineage>
        <taxon>Bacteria</taxon>
        <taxon>Bacillati</taxon>
        <taxon>Actinomycetota</taxon>
        <taxon>Actinomycetes</taxon>
        <taxon>Mycobacteriales</taxon>
        <taxon>Mycobacteriaceae</taxon>
        <taxon>Mycolicibacterium</taxon>
    </lineage>
</organism>
<dbReference type="RefSeq" id="WP_267287555.1">
    <property type="nucleotide sequence ID" value="NZ_JACKVC010000024.1"/>
</dbReference>